<dbReference type="RefSeq" id="YP_010058806.1">
    <property type="nucleotide sequence ID" value="NC_054723.1"/>
</dbReference>
<gene>
    <name evidence="2" type="primary">17</name>
    <name evidence="2" type="ORF">SEA_PUPPER_17</name>
</gene>
<evidence type="ECO:0000313" key="2">
    <source>
        <dbReference type="EMBL" id="QDF18504.1"/>
    </source>
</evidence>
<accession>A0A4Y6ET95</accession>
<proteinExistence type="predicted"/>
<reference evidence="2 3" key="1">
    <citation type="submission" date="2019-05" db="EMBL/GenBank/DDBJ databases">
        <authorList>
            <person name="Pope W.H."/>
            <person name="Garlena R.A."/>
            <person name="Russell D.A."/>
            <person name="Jacobs-Sera D."/>
            <person name="Hatfull G.F."/>
        </authorList>
    </citation>
    <scope>NUCLEOTIDE SEQUENCE [LARGE SCALE GENOMIC DNA]</scope>
</reference>
<keyword evidence="3" id="KW-1185">Reference proteome</keyword>
<evidence type="ECO:0000313" key="3">
    <source>
        <dbReference type="Proteomes" id="UP000318375"/>
    </source>
</evidence>
<dbReference type="Proteomes" id="UP000318375">
    <property type="component" value="Segment"/>
</dbReference>
<feature type="region of interest" description="Disordered" evidence="1">
    <location>
        <begin position="1"/>
        <end position="25"/>
    </location>
</feature>
<organism evidence="2 3">
    <name type="scientific">Gordonia phage Pupper</name>
    <dbReference type="NCBI Taxonomy" id="2571249"/>
    <lineage>
        <taxon>Viruses</taxon>
        <taxon>Duplodnaviria</taxon>
        <taxon>Heunggongvirae</taxon>
        <taxon>Uroviricota</taxon>
        <taxon>Caudoviricetes</taxon>
        <taxon>Puppervirus</taxon>
        <taxon>Puppervirus Pupper</taxon>
    </lineage>
</organism>
<protein>
    <submittedName>
        <fullName evidence="2">Uncharacterized protein</fullName>
    </submittedName>
</protein>
<sequence length="113" mass="12572">MTIRRLAFGLKRQPQLPPGDPVPDRHPGTVHLASLFAYEHLPRTLQETSKPFSDLKDLLIEQLGDGPELSVALRKLVEAKDCAVRQRVIDLKFGNYAPPVNNPEPELRDGAPS</sequence>
<dbReference type="EMBL" id="MK977695">
    <property type="protein sequence ID" value="QDF18504.1"/>
    <property type="molecule type" value="Genomic_DNA"/>
</dbReference>
<dbReference type="KEGG" id="vg:64766035"/>
<name>A0A4Y6ET95_9CAUD</name>
<dbReference type="GeneID" id="64766035"/>
<evidence type="ECO:0000256" key="1">
    <source>
        <dbReference type="SAM" id="MobiDB-lite"/>
    </source>
</evidence>